<dbReference type="AlphaFoldDB" id="A0AAX1NCV8"/>
<evidence type="ECO:0000313" key="2">
    <source>
        <dbReference type="EMBL" id="QWG05439.1"/>
    </source>
</evidence>
<dbReference type="EMBL" id="CP076133">
    <property type="protein sequence ID" value="QWG05439.1"/>
    <property type="molecule type" value="Genomic_DNA"/>
</dbReference>
<reference evidence="2 3" key="1">
    <citation type="submission" date="2021-05" db="EMBL/GenBank/DDBJ databases">
        <title>Comparative genomic studies on the polysaccharide-degrading batcterial strains of the Flammeovirga genus.</title>
        <authorList>
            <person name="Zewei F."/>
            <person name="Zheng Z."/>
            <person name="Yu L."/>
            <person name="Ruyue G."/>
            <person name="Yanhong M."/>
            <person name="Yuanyuan C."/>
            <person name="Jingyan G."/>
            <person name="Wenjun H."/>
        </authorList>
    </citation>
    <scope>NUCLEOTIDE SEQUENCE [LARGE SCALE GENOMIC DNA]</scope>
    <source>
        <strain evidence="2 3">NBRC:100898</strain>
    </source>
</reference>
<dbReference type="Gene3D" id="3.20.20.80">
    <property type="entry name" value="Glycosidases"/>
    <property type="match status" value="1"/>
</dbReference>
<evidence type="ECO:0000256" key="1">
    <source>
        <dbReference type="SAM" id="SignalP"/>
    </source>
</evidence>
<keyword evidence="3" id="KW-1185">Reference proteome</keyword>
<sequence>MKITTSFLLIILMMSASLYSQNPNYFKEKKVMAVSNPILNMSKDIGYLKGLKYDFLLGAKENELNGKYRTYQPLLPLMSPPLETEQALELDMKMAQSMGIDGFEFPLLMSADPYYLDRLSQTIIQYVNLADKNKIDFSFALKINLRRNPKQLSEEQMMLKLGRTLLNIYSKTSFSDKWLRNSNNQIIIFTTISEGILDESINVKTKELPRAEGLVEKIYHQYQELSKHINHPVSFVYETKLPYHEDFNKEVLDYFDAISITKHQILNKKGADILKSICKEKKKGLVCTTTPDKFNSQMIVKSTDQKVKGKSELSKTLKLSDIYLINQNLNLTEGYRKLLELAIDNDADLIRIDSWNHYNNATHIAPEVHHGFGYGLLLKYYKNIWLGKGGFIEKELLLTAYKHYPSKYNKNLGVEVRFDDAYYPEETRDSIEVVSVLNESGDIFLNGKRLGKAEKGLNTFRIPMTEGTINVALKRYGREVISYTTTKAITFSPQNVDGITYLYSNLDVECSNSLLQKVSDYKKKDILNRFIVSENSMKKWEELDKAKFEKTYANFLQYGYNNKKFSSLNNAIETKYLKSVKSFMDDMEYNIWLRMYITNQNKHGDVNLFEPIEETQEEGFVLEQSDVSQ</sequence>
<gene>
    <name evidence="2" type="ORF">KMW28_23765</name>
</gene>
<proteinExistence type="predicted"/>
<dbReference type="Proteomes" id="UP000678679">
    <property type="component" value="Chromosome 2"/>
</dbReference>
<keyword evidence="1" id="KW-0732">Signal</keyword>
<feature type="chain" id="PRO_5043668015" evidence="1">
    <location>
        <begin position="21"/>
        <end position="629"/>
    </location>
</feature>
<feature type="signal peptide" evidence="1">
    <location>
        <begin position="1"/>
        <end position="20"/>
    </location>
</feature>
<organism evidence="2 3">
    <name type="scientific">Flammeovirga yaeyamensis</name>
    <dbReference type="NCBI Taxonomy" id="367791"/>
    <lineage>
        <taxon>Bacteria</taxon>
        <taxon>Pseudomonadati</taxon>
        <taxon>Bacteroidota</taxon>
        <taxon>Cytophagia</taxon>
        <taxon>Cytophagales</taxon>
        <taxon>Flammeovirgaceae</taxon>
        <taxon>Flammeovirga</taxon>
    </lineage>
</organism>
<dbReference type="RefSeq" id="WP_169661906.1">
    <property type="nucleotide sequence ID" value="NZ_CP076133.1"/>
</dbReference>
<dbReference type="KEGG" id="fya:KMW28_23765"/>
<protein>
    <submittedName>
        <fullName evidence="2">Uncharacterized protein</fullName>
    </submittedName>
</protein>
<name>A0AAX1NCV8_9BACT</name>
<accession>A0AAX1NCV8</accession>
<evidence type="ECO:0000313" key="3">
    <source>
        <dbReference type="Proteomes" id="UP000678679"/>
    </source>
</evidence>